<evidence type="ECO:0000259" key="19">
    <source>
        <dbReference type="PROSITE" id="PS50109"/>
    </source>
</evidence>
<feature type="modified residue" description="Phosphohistidine" evidence="16">
    <location>
        <position position="1045"/>
    </location>
</feature>
<dbReference type="Gene3D" id="1.20.120.160">
    <property type="entry name" value="HPT domain"/>
    <property type="match status" value="1"/>
</dbReference>
<dbReference type="InterPro" id="IPR001789">
    <property type="entry name" value="Sig_transdc_resp-reg_receiver"/>
</dbReference>
<organism evidence="22 23">
    <name type="scientific">Comamonas kerstersii</name>
    <dbReference type="NCBI Taxonomy" id="225992"/>
    <lineage>
        <taxon>Bacteria</taxon>
        <taxon>Pseudomonadati</taxon>
        <taxon>Pseudomonadota</taxon>
        <taxon>Betaproteobacteria</taxon>
        <taxon>Burkholderiales</taxon>
        <taxon>Comamonadaceae</taxon>
        <taxon>Comamonas</taxon>
    </lineage>
</organism>
<dbReference type="SMART" id="SM00448">
    <property type="entry name" value="REC"/>
    <property type="match status" value="1"/>
</dbReference>
<dbReference type="PANTHER" id="PTHR45339:SF1">
    <property type="entry name" value="HYBRID SIGNAL TRANSDUCTION HISTIDINE KINASE J"/>
    <property type="match status" value="1"/>
</dbReference>
<evidence type="ECO:0000256" key="14">
    <source>
        <dbReference type="ARBA" id="ARBA00058004"/>
    </source>
</evidence>
<evidence type="ECO:0000256" key="6">
    <source>
        <dbReference type="ARBA" id="ARBA00022692"/>
    </source>
</evidence>
<dbReference type="InterPro" id="IPR008207">
    <property type="entry name" value="Sig_transdc_His_kin_Hpt_dom"/>
</dbReference>
<dbReference type="OrthoDB" id="5290456at2"/>
<evidence type="ECO:0000256" key="4">
    <source>
        <dbReference type="ARBA" id="ARBA00022475"/>
    </source>
</evidence>
<dbReference type="Pfam" id="PF01627">
    <property type="entry name" value="Hpt"/>
    <property type="match status" value="1"/>
</dbReference>
<comment type="subcellular location">
    <subcellularLocation>
        <location evidence="2">Cell membrane</location>
        <topology evidence="2">Multi-pass membrane protein</topology>
    </subcellularLocation>
</comment>
<dbReference type="FunFam" id="3.30.565.10:FF:000010">
    <property type="entry name" value="Sensor histidine kinase RcsC"/>
    <property type="match status" value="1"/>
</dbReference>
<dbReference type="CDD" id="cd16922">
    <property type="entry name" value="HATPase_EvgS-ArcB-TorS-like"/>
    <property type="match status" value="1"/>
</dbReference>
<comment type="function">
    <text evidence="14">Member of the two-component regulatory system BvgS/BvgA. Phosphorylates BvgA via a four-step phosphorelay in response to environmental signals.</text>
</comment>
<keyword evidence="4" id="KW-1003">Cell membrane</keyword>
<dbReference type="GO" id="GO:0000155">
    <property type="term" value="F:phosphorelay sensor kinase activity"/>
    <property type="evidence" value="ECO:0007669"/>
    <property type="project" value="InterPro"/>
</dbReference>
<dbReference type="InterPro" id="IPR011006">
    <property type="entry name" value="CheY-like_superfamily"/>
</dbReference>
<evidence type="ECO:0000256" key="5">
    <source>
        <dbReference type="ARBA" id="ARBA00022553"/>
    </source>
</evidence>
<dbReference type="PROSITE" id="PS50109">
    <property type="entry name" value="HIS_KIN"/>
    <property type="match status" value="1"/>
</dbReference>
<keyword evidence="11" id="KW-0902">Two-component regulatory system</keyword>
<dbReference type="CDD" id="cd00082">
    <property type="entry name" value="HisKA"/>
    <property type="match status" value="1"/>
</dbReference>
<keyword evidence="9" id="KW-0067">ATP-binding</keyword>
<dbReference type="SMART" id="SM00388">
    <property type="entry name" value="HisKA"/>
    <property type="match status" value="1"/>
</dbReference>
<accession>A0A1V0BFE4</accession>
<feature type="domain" description="HPt" evidence="21">
    <location>
        <begin position="1006"/>
        <end position="1097"/>
    </location>
</feature>
<dbReference type="SUPFAM" id="SSF47226">
    <property type="entry name" value="Histidine-containing phosphotransfer domain, HPT domain"/>
    <property type="match status" value="1"/>
</dbReference>
<evidence type="ECO:0000259" key="20">
    <source>
        <dbReference type="PROSITE" id="PS50110"/>
    </source>
</evidence>
<evidence type="ECO:0000256" key="9">
    <source>
        <dbReference type="ARBA" id="ARBA00022840"/>
    </source>
</evidence>
<keyword evidence="6 18" id="KW-0812">Transmembrane</keyword>
<dbReference type="InterPro" id="IPR003594">
    <property type="entry name" value="HATPase_dom"/>
</dbReference>
<dbReference type="PROSITE" id="PS50894">
    <property type="entry name" value="HPT"/>
    <property type="match status" value="1"/>
</dbReference>
<comment type="catalytic activity">
    <reaction evidence="1">
        <text>ATP + protein L-histidine = ADP + protein N-phospho-L-histidine.</text>
        <dbReference type="EC" id="2.7.13.3"/>
    </reaction>
</comment>
<dbReference type="GO" id="GO:0005524">
    <property type="term" value="F:ATP binding"/>
    <property type="evidence" value="ECO:0007669"/>
    <property type="project" value="UniProtKB-KW"/>
</dbReference>
<feature type="modified residue" description="4-aspartylphosphate" evidence="17">
    <location>
        <position position="922"/>
    </location>
</feature>
<dbReference type="InterPro" id="IPR036641">
    <property type="entry name" value="HPT_dom_sf"/>
</dbReference>
<dbReference type="Pfam" id="PF02518">
    <property type="entry name" value="HATPase_c"/>
    <property type="match status" value="1"/>
</dbReference>
<dbReference type="EC" id="2.7.13.3" evidence="3"/>
<evidence type="ECO:0000256" key="13">
    <source>
        <dbReference type="ARBA" id="ARBA00023136"/>
    </source>
</evidence>
<dbReference type="InterPro" id="IPR036097">
    <property type="entry name" value="HisK_dim/P_sf"/>
</dbReference>
<dbReference type="KEGG" id="cke:B5M06_10820"/>
<dbReference type="Proteomes" id="UP000242792">
    <property type="component" value="Chromosome"/>
</dbReference>
<dbReference type="Gene3D" id="1.10.287.130">
    <property type="match status" value="1"/>
</dbReference>
<dbReference type="InterPro" id="IPR036890">
    <property type="entry name" value="HATPase_C_sf"/>
</dbReference>
<dbReference type="AlphaFoldDB" id="A0A1V0BFE4"/>
<keyword evidence="12" id="KW-0843">Virulence</keyword>
<dbReference type="CDD" id="cd17546">
    <property type="entry name" value="REC_hyHK_CKI1_RcsC-like"/>
    <property type="match status" value="1"/>
</dbReference>
<sequence length="1097" mass="120268">MSDIFMSFAGSYIKNGLGTVCTIDTKCTLTDLGPDGLVARGLAVAGGFAMGGMRVLEQERSRLELDFNALIAYLQEQEDFLHQLQHQSEMVRRVPVAQAAELRKLPAPSGWDVQLYEGQESAVDLPFTFACAPSAACQGSNATVLSLGSYLANFYATYWASSYFPAAAVFFVSRTEDLSLGVPAIGAFAGYEPISVDVYRSTTRVVRDALQSGDVPVLAHDAARDALHAHVDPKVQWFAIPGAPEKMVGVLAAGFQEGLWSRQGTSPADVFLASLLSRERLNAFKHRGHSGDGYAFWLAHRDQGVLMGEGVPPVQHSLGLSLRMDGLVWKGQDARGDWTGSALVSYRSFFYKNWWLLAGGAMVMLWLVIGGIWYTRWYRRHVLAPAEEAQRQIMESDAFNRTLVETAPVGLCVLQRDTGAVVFINTIAQRWLDLAQSSAAGAGMGQQLKHICSMGAPGVSHGAWQVADKHLSLAYAPSVYREQRVMVCAFMDMTDRVQIEQELARAKQAADEASEASEAKSMFLSTMSHEIRTPLYGLQGTVELLTSTEMDARQRLYVGRIQEASQLLLQLISDILDMGKIEAGQLSLELTTFSPRELVQNCLRSYAGMAQRKGLLLFSCVDLDIPALVEGDAVRIRQILSNLVSNAIKFTDVGRVAVQVHAHQVEAGRVQMRFEVYDTGIGIEKEQLGHLFQPFFMVEGRAHTGQGAGLGLSICERLAKLMDASIHVRSEYQIGSCFTLELPLKVQAARASQQPNLKGCQVVVRTPHDALSRNLAAWLRFWGAEVEVAEDGKDALMAHQEAAAWIDLFMHRSSQPAQWTGLYLCLDPMQEPSSHPEIDGQSVLSIAQGLERLLLNVALVQQELLTQRQLGLKVLVAEDNPINQMTLRDQLEQLGCQVTLADDGEDALAMWDMEAHDVVLTDVNMPRMNGYELARTLRAEGVRSPIVGITANAMQDEKQRCRDVGMDVCVVKPITLDALAKLLQQFQGIHADGVTADVGQEPAGAKVQVPAKYRQLFLETMLQDVGTLSDALKQGQADKVVYAVHRMSGALVDVGHVVLAQRLQKLEESLKAHGLTDSAQSDVADVLEALHQLLSEV</sequence>
<dbReference type="EMBL" id="CP020121">
    <property type="protein sequence ID" value="AQZ98666.1"/>
    <property type="molecule type" value="Genomic_DNA"/>
</dbReference>
<dbReference type="InterPro" id="IPR004358">
    <property type="entry name" value="Sig_transdc_His_kin-like_C"/>
</dbReference>
<dbReference type="InterPro" id="IPR005467">
    <property type="entry name" value="His_kinase_dom"/>
</dbReference>
<keyword evidence="7" id="KW-0732">Signal</keyword>
<dbReference type="SMART" id="SM00387">
    <property type="entry name" value="HATPase_c"/>
    <property type="match status" value="1"/>
</dbReference>
<evidence type="ECO:0000256" key="11">
    <source>
        <dbReference type="ARBA" id="ARBA00023012"/>
    </source>
</evidence>
<keyword evidence="8" id="KW-0547">Nucleotide-binding</keyword>
<feature type="domain" description="Histidine kinase" evidence="19">
    <location>
        <begin position="526"/>
        <end position="746"/>
    </location>
</feature>
<name>A0A1V0BFE4_9BURK</name>
<evidence type="ECO:0000313" key="23">
    <source>
        <dbReference type="Proteomes" id="UP000242792"/>
    </source>
</evidence>
<dbReference type="Gene3D" id="3.40.50.2300">
    <property type="match status" value="1"/>
</dbReference>
<feature type="transmembrane region" description="Helical" evidence="18">
    <location>
        <begin position="354"/>
        <end position="374"/>
    </location>
</feature>
<evidence type="ECO:0000256" key="3">
    <source>
        <dbReference type="ARBA" id="ARBA00012438"/>
    </source>
</evidence>
<dbReference type="PROSITE" id="PS50110">
    <property type="entry name" value="RESPONSE_REGULATORY"/>
    <property type="match status" value="1"/>
</dbReference>
<protein>
    <recommendedName>
        <fullName evidence="15">Virulence sensor protein BvgS</fullName>
        <ecNumber evidence="3">2.7.13.3</ecNumber>
    </recommendedName>
</protein>
<dbReference type="SUPFAM" id="SSF47384">
    <property type="entry name" value="Homodimeric domain of signal transducing histidine kinase"/>
    <property type="match status" value="1"/>
</dbReference>
<dbReference type="Gene3D" id="3.30.565.10">
    <property type="entry name" value="Histidine kinase-like ATPase, C-terminal domain"/>
    <property type="match status" value="1"/>
</dbReference>
<dbReference type="GO" id="GO:0005886">
    <property type="term" value="C:plasma membrane"/>
    <property type="evidence" value="ECO:0007669"/>
    <property type="project" value="UniProtKB-SubCell"/>
</dbReference>
<evidence type="ECO:0000256" key="1">
    <source>
        <dbReference type="ARBA" id="ARBA00000085"/>
    </source>
</evidence>
<dbReference type="PRINTS" id="PR00344">
    <property type="entry name" value="BCTRLSENSOR"/>
</dbReference>
<evidence type="ECO:0000256" key="2">
    <source>
        <dbReference type="ARBA" id="ARBA00004651"/>
    </source>
</evidence>
<proteinExistence type="predicted"/>
<dbReference type="Pfam" id="PF00072">
    <property type="entry name" value="Response_reg"/>
    <property type="match status" value="1"/>
</dbReference>
<dbReference type="SUPFAM" id="SSF52172">
    <property type="entry name" value="CheY-like"/>
    <property type="match status" value="1"/>
</dbReference>
<dbReference type="Gene3D" id="3.30.450.20">
    <property type="entry name" value="PAS domain"/>
    <property type="match status" value="1"/>
</dbReference>
<evidence type="ECO:0000256" key="12">
    <source>
        <dbReference type="ARBA" id="ARBA00023026"/>
    </source>
</evidence>
<gene>
    <name evidence="22" type="ORF">B5M06_10820</name>
</gene>
<evidence type="ECO:0000256" key="7">
    <source>
        <dbReference type="ARBA" id="ARBA00022729"/>
    </source>
</evidence>
<keyword evidence="10 18" id="KW-1133">Transmembrane helix</keyword>
<evidence type="ECO:0000256" key="10">
    <source>
        <dbReference type="ARBA" id="ARBA00022989"/>
    </source>
</evidence>
<evidence type="ECO:0000256" key="8">
    <source>
        <dbReference type="ARBA" id="ARBA00022741"/>
    </source>
</evidence>
<evidence type="ECO:0000256" key="18">
    <source>
        <dbReference type="SAM" id="Phobius"/>
    </source>
</evidence>
<dbReference type="Pfam" id="PF00512">
    <property type="entry name" value="HisKA"/>
    <property type="match status" value="1"/>
</dbReference>
<reference evidence="22 23" key="1">
    <citation type="submission" date="2017-03" db="EMBL/GenBank/DDBJ databases">
        <title>Rapid Whole Genome Sequencing of Comamonas kerstersii Causing Continuous ambulatory Peritoneal Dialysis-Associated Peritonitis.</title>
        <authorList>
            <person name="Zheng B."/>
        </authorList>
    </citation>
    <scope>NUCLEOTIDE SEQUENCE [LARGE SCALE GENOMIC DNA]</scope>
    <source>
        <strain evidence="22 23">8943</strain>
    </source>
</reference>
<evidence type="ECO:0000256" key="17">
    <source>
        <dbReference type="PROSITE-ProRule" id="PRU00169"/>
    </source>
</evidence>
<evidence type="ECO:0000256" key="15">
    <source>
        <dbReference type="ARBA" id="ARBA00070152"/>
    </source>
</evidence>
<feature type="domain" description="Response regulatory" evidence="20">
    <location>
        <begin position="873"/>
        <end position="987"/>
    </location>
</feature>
<evidence type="ECO:0000259" key="21">
    <source>
        <dbReference type="PROSITE" id="PS50894"/>
    </source>
</evidence>
<evidence type="ECO:0000313" key="22">
    <source>
        <dbReference type="EMBL" id="AQZ98666.1"/>
    </source>
</evidence>
<dbReference type="InterPro" id="IPR003661">
    <property type="entry name" value="HisK_dim/P_dom"/>
</dbReference>
<evidence type="ECO:0000256" key="16">
    <source>
        <dbReference type="PROSITE-ProRule" id="PRU00110"/>
    </source>
</evidence>
<dbReference type="SUPFAM" id="SSF55874">
    <property type="entry name" value="ATPase domain of HSP90 chaperone/DNA topoisomerase II/histidine kinase"/>
    <property type="match status" value="1"/>
</dbReference>
<dbReference type="PANTHER" id="PTHR45339">
    <property type="entry name" value="HYBRID SIGNAL TRANSDUCTION HISTIDINE KINASE J"/>
    <property type="match status" value="1"/>
</dbReference>
<keyword evidence="13 18" id="KW-0472">Membrane</keyword>
<keyword evidence="5 17" id="KW-0597">Phosphoprotein</keyword>